<evidence type="ECO:0000313" key="8">
    <source>
        <dbReference type="EMBL" id="EPE34574.1"/>
    </source>
</evidence>
<dbReference type="HOGENOM" id="CLU_990617_0_0_1"/>
<dbReference type="RefSeq" id="XP_008078509.1">
    <property type="nucleotide sequence ID" value="XM_008080318.1"/>
</dbReference>
<evidence type="ECO:0000256" key="3">
    <source>
        <dbReference type="ARBA" id="ARBA00022989"/>
    </source>
</evidence>
<comment type="subcellular location">
    <subcellularLocation>
        <location evidence="1">Membrane</location>
        <topology evidence="1">Multi-pass membrane protein</topology>
    </subcellularLocation>
</comment>
<keyword evidence="4 6" id="KW-0472">Membrane</keyword>
<proteinExistence type="predicted"/>
<evidence type="ECO:0000256" key="1">
    <source>
        <dbReference type="ARBA" id="ARBA00004141"/>
    </source>
</evidence>
<dbReference type="InterPro" id="IPR022764">
    <property type="entry name" value="Peptidase_S54_rhomboid_dom"/>
</dbReference>
<name>S3DBU0_GLAL2</name>
<dbReference type="KEGG" id="glz:GLAREA_10268"/>
<dbReference type="OMA" id="ECEISWR"/>
<reference evidence="8 9" key="1">
    <citation type="journal article" date="2013" name="BMC Genomics">
        <title>Genomics-driven discovery of the pneumocandin biosynthetic gene cluster in the fungus Glarea lozoyensis.</title>
        <authorList>
            <person name="Chen L."/>
            <person name="Yue Q."/>
            <person name="Zhang X."/>
            <person name="Xiang M."/>
            <person name="Wang C."/>
            <person name="Li S."/>
            <person name="Che Y."/>
            <person name="Ortiz-Lopez F.J."/>
            <person name="Bills G.F."/>
            <person name="Liu X."/>
            <person name="An Z."/>
        </authorList>
    </citation>
    <scope>NUCLEOTIDE SEQUENCE [LARGE SCALE GENOMIC DNA]</scope>
    <source>
        <strain evidence="9">ATCC 20868 / MF5171</strain>
    </source>
</reference>
<keyword evidence="2 6" id="KW-0812">Transmembrane</keyword>
<evidence type="ECO:0000256" key="5">
    <source>
        <dbReference type="SAM" id="MobiDB-lite"/>
    </source>
</evidence>
<protein>
    <submittedName>
        <fullName evidence="8">Rhomboid-like protein</fullName>
    </submittedName>
</protein>
<feature type="region of interest" description="Disordered" evidence="5">
    <location>
        <begin position="29"/>
        <end position="79"/>
    </location>
</feature>
<dbReference type="GO" id="GO:0004252">
    <property type="term" value="F:serine-type endopeptidase activity"/>
    <property type="evidence" value="ECO:0007669"/>
    <property type="project" value="InterPro"/>
</dbReference>
<gene>
    <name evidence="8" type="ORF">GLAREA_10268</name>
</gene>
<evidence type="ECO:0000259" key="7">
    <source>
        <dbReference type="Pfam" id="PF01694"/>
    </source>
</evidence>
<sequence>MALRCHNLVGFRAPKPPALPWTPDKFMHSSYKPAQSQRRFSQTPITPKSTRIPRSPRTSLDNTRYNRKHSVPPEPEPQPRPTWYFGEKVALAIIVPCTALFTYKFFNECEISWRGAAASPGAVQRMIQYNKTFVFSMRNVEEGRWWTGLFISLGVKIIHFAGLKRFGLIYLGAGIVGNLVQYYWWKRTLPENKDAGAVSASASVLGLVGFMTGAVPHAKVTSNIFSLTLWKFSAGILGLSIASLYSGWLPELGHAAHFVGMIFGRYSVYINSGLLVTVNAV</sequence>
<dbReference type="Pfam" id="PF01694">
    <property type="entry name" value="Rhomboid"/>
    <property type="match status" value="1"/>
</dbReference>
<feature type="transmembrane region" description="Helical" evidence="6">
    <location>
        <begin position="227"/>
        <end position="249"/>
    </location>
</feature>
<dbReference type="SUPFAM" id="SSF144091">
    <property type="entry name" value="Rhomboid-like"/>
    <property type="match status" value="1"/>
</dbReference>
<dbReference type="OrthoDB" id="418595at2759"/>
<keyword evidence="3 6" id="KW-1133">Transmembrane helix</keyword>
<evidence type="ECO:0000256" key="2">
    <source>
        <dbReference type="ARBA" id="ARBA00022692"/>
    </source>
</evidence>
<feature type="transmembrane region" description="Helical" evidence="6">
    <location>
        <begin position="168"/>
        <end position="185"/>
    </location>
</feature>
<feature type="compositionally biased region" description="Polar residues" evidence="5">
    <location>
        <begin position="32"/>
        <end position="49"/>
    </location>
</feature>
<feature type="transmembrane region" description="Helical" evidence="6">
    <location>
        <begin position="255"/>
        <end position="278"/>
    </location>
</feature>
<evidence type="ECO:0000256" key="4">
    <source>
        <dbReference type="ARBA" id="ARBA00023136"/>
    </source>
</evidence>
<feature type="transmembrane region" description="Helical" evidence="6">
    <location>
        <begin position="197"/>
        <end position="215"/>
    </location>
</feature>
<dbReference type="EMBL" id="KE145356">
    <property type="protein sequence ID" value="EPE34574.1"/>
    <property type="molecule type" value="Genomic_DNA"/>
</dbReference>
<organism evidence="8 9">
    <name type="scientific">Glarea lozoyensis (strain ATCC 20868 / MF5171)</name>
    <dbReference type="NCBI Taxonomy" id="1116229"/>
    <lineage>
        <taxon>Eukaryota</taxon>
        <taxon>Fungi</taxon>
        <taxon>Dikarya</taxon>
        <taxon>Ascomycota</taxon>
        <taxon>Pezizomycotina</taxon>
        <taxon>Leotiomycetes</taxon>
        <taxon>Helotiales</taxon>
        <taxon>Helotiaceae</taxon>
        <taxon>Glarea</taxon>
    </lineage>
</organism>
<evidence type="ECO:0000256" key="6">
    <source>
        <dbReference type="SAM" id="Phobius"/>
    </source>
</evidence>
<dbReference type="GeneID" id="19469315"/>
<dbReference type="AlphaFoldDB" id="S3DBU0"/>
<keyword evidence="9" id="KW-1185">Reference proteome</keyword>
<dbReference type="Gene3D" id="1.20.1540.10">
    <property type="entry name" value="Rhomboid-like"/>
    <property type="match status" value="1"/>
</dbReference>
<evidence type="ECO:0000313" key="9">
    <source>
        <dbReference type="Proteomes" id="UP000016922"/>
    </source>
</evidence>
<dbReference type="Proteomes" id="UP000016922">
    <property type="component" value="Unassembled WGS sequence"/>
</dbReference>
<dbReference type="InterPro" id="IPR035952">
    <property type="entry name" value="Rhomboid-like_sf"/>
</dbReference>
<dbReference type="GO" id="GO:0016020">
    <property type="term" value="C:membrane"/>
    <property type="evidence" value="ECO:0007669"/>
    <property type="project" value="UniProtKB-SubCell"/>
</dbReference>
<accession>S3DBU0</accession>
<feature type="domain" description="Peptidase S54 rhomboid" evidence="7">
    <location>
        <begin position="151"/>
        <end position="270"/>
    </location>
</feature>